<evidence type="ECO:0000313" key="1">
    <source>
        <dbReference type="EMBL" id="ETR65053.1"/>
    </source>
</evidence>
<gene>
    <name evidence="1" type="ORF">OMM_14884</name>
</gene>
<evidence type="ECO:0008006" key="3">
    <source>
        <dbReference type="Google" id="ProtNLM"/>
    </source>
</evidence>
<protein>
    <recommendedName>
        <fullName evidence="3">Right handed beta helix domain-containing protein</fullName>
    </recommendedName>
</protein>
<feature type="non-terminal residue" evidence="1">
    <location>
        <position position="1"/>
    </location>
</feature>
<organism evidence="1 2">
    <name type="scientific">Candidatus Magnetoglobus multicellularis str. Araruama</name>
    <dbReference type="NCBI Taxonomy" id="890399"/>
    <lineage>
        <taxon>Bacteria</taxon>
        <taxon>Pseudomonadati</taxon>
        <taxon>Thermodesulfobacteriota</taxon>
        <taxon>Desulfobacteria</taxon>
        <taxon>Desulfobacterales</taxon>
        <taxon>Desulfobacteraceae</taxon>
        <taxon>Candidatus Magnetoglobus</taxon>
    </lineage>
</organism>
<dbReference type="Proteomes" id="UP000189670">
    <property type="component" value="Unassembled WGS sequence"/>
</dbReference>
<sequence length="245" mass="26203">ADKDLSISGDVKLFIPSYQSSQPGHILLRAGETLMLDMTQHFDTNTFSTTPSIDFGGSGTGGAGEMTLKGQNIHILNDTLICGDTKEMRDMPKFTIIADETFKIESENEFSRENISFFSTSGGAGGALHIDSPDIRLNKAMILISNRNEGSGPMVSFTSDHFIMENASSINIVNYDNAKGCKISLLAKDTMVISGRSTSLEIGTYGTQKGGSLRLEANNISVLDGATLSTDTSHEGDGGELYIIA</sequence>
<evidence type="ECO:0000313" key="2">
    <source>
        <dbReference type="Proteomes" id="UP000189670"/>
    </source>
</evidence>
<comment type="caution">
    <text evidence="1">The sequence shown here is derived from an EMBL/GenBank/DDBJ whole genome shotgun (WGS) entry which is preliminary data.</text>
</comment>
<dbReference type="EMBL" id="ATBP01003264">
    <property type="protein sequence ID" value="ETR65053.1"/>
    <property type="molecule type" value="Genomic_DNA"/>
</dbReference>
<dbReference type="AlphaFoldDB" id="A0A1V1NR65"/>
<proteinExistence type="predicted"/>
<reference evidence="2" key="1">
    <citation type="submission" date="2012-11" db="EMBL/GenBank/DDBJ databases">
        <authorList>
            <person name="Lucero-Rivera Y.E."/>
            <person name="Tovar-Ramirez D."/>
        </authorList>
    </citation>
    <scope>NUCLEOTIDE SEQUENCE [LARGE SCALE GENOMIC DNA]</scope>
    <source>
        <strain evidence="2">Araruama</strain>
    </source>
</reference>
<name>A0A1V1NR65_9BACT</name>
<feature type="non-terminal residue" evidence="1">
    <location>
        <position position="245"/>
    </location>
</feature>
<accession>A0A1V1NR65</accession>